<dbReference type="SUPFAM" id="SSF51905">
    <property type="entry name" value="FAD/NAD(P)-binding domain"/>
    <property type="match status" value="2"/>
</dbReference>
<dbReference type="Proteomes" id="UP000675747">
    <property type="component" value="Unassembled WGS sequence"/>
</dbReference>
<dbReference type="SUPFAM" id="SSF55424">
    <property type="entry name" value="FAD/NAD-linked reductases, dimerisation (C-terminal) domain"/>
    <property type="match status" value="1"/>
</dbReference>
<dbReference type="GO" id="GO:0016651">
    <property type="term" value="F:oxidoreductase activity, acting on NAD(P)H"/>
    <property type="evidence" value="ECO:0007669"/>
    <property type="project" value="TreeGrafter"/>
</dbReference>
<evidence type="ECO:0000256" key="2">
    <source>
        <dbReference type="ARBA" id="ARBA00022630"/>
    </source>
</evidence>
<name>A0AAP2FYY5_9GAMM</name>
<gene>
    <name evidence="7" type="ORF">KB893_001260</name>
</gene>
<dbReference type="Gene3D" id="3.30.390.30">
    <property type="match status" value="1"/>
</dbReference>
<dbReference type="PANTHER" id="PTHR43557">
    <property type="entry name" value="APOPTOSIS-INDUCING FACTOR 1"/>
    <property type="match status" value="1"/>
</dbReference>
<evidence type="ECO:0000313" key="8">
    <source>
        <dbReference type="Proteomes" id="UP000675747"/>
    </source>
</evidence>
<sequence length="408" mass="43593">MGAANEPGVVIVGAGQAGSELATSLRTQGHAGGIVVVGDERWLPYRRPPLSKTFLAGDAAPESLEIKPAALYAKLDIEVQTGVGVETIDREARSVRLYDGRALPYSTLVLATGGHARRLAIAGADRPNVHGIRGIDDVLRLRADFVPGRRLVVVGGGYIGLETAAVAVQHGLSVTVVEAAPRVLPRVASPALSQFYLDLHRERGVDVRLGLGVHAFEGAERVETVVLADGSRIDADLVVVGIGIVPNTELAETAGLEVADGIVVDSATRTSDPAILAIGDCSHHHNARYDRRMRLESVPNAMEQARVAAALICGKPAEYRAVPWFWSDQYELKLQMVGLAEGHDRIVLRGDMGERAFVQFHLRDGVVVAADAVNRPQEFALARRMVTEGARPDPQKLGDPAMALKDLV</sequence>
<dbReference type="PRINTS" id="PR00411">
    <property type="entry name" value="PNDRDTASEI"/>
</dbReference>
<evidence type="ECO:0000259" key="6">
    <source>
        <dbReference type="Pfam" id="PF14759"/>
    </source>
</evidence>
<keyword evidence="3" id="KW-0274">FAD</keyword>
<evidence type="ECO:0000256" key="4">
    <source>
        <dbReference type="ARBA" id="ARBA00023002"/>
    </source>
</evidence>
<feature type="domain" description="FAD/NAD(P)-binding" evidence="5">
    <location>
        <begin position="9"/>
        <end position="305"/>
    </location>
</feature>
<dbReference type="InterPro" id="IPR050446">
    <property type="entry name" value="FAD-oxidoreductase/Apoptosis"/>
</dbReference>
<comment type="caution">
    <text evidence="7">The sequence shown here is derived from an EMBL/GenBank/DDBJ whole genome shotgun (WGS) entry which is preliminary data.</text>
</comment>
<dbReference type="InterPro" id="IPR028202">
    <property type="entry name" value="Reductase_C"/>
</dbReference>
<evidence type="ECO:0000256" key="3">
    <source>
        <dbReference type="ARBA" id="ARBA00022827"/>
    </source>
</evidence>
<dbReference type="AlphaFoldDB" id="A0AAP2FYY5"/>
<protein>
    <submittedName>
        <fullName evidence="7">FAD-dependent oxidoreductase</fullName>
    </submittedName>
</protein>
<dbReference type="Gene3D" id="3.50.50.60">
    <property type="entry name" value="FAD/NAD(P)-binding domain"/>
    <property type="match status" value="2"/>
</dbReference>
<evidence type="ECO:0000313" key="7">
    <source>
        <dbReference type="EMBL" id="MBS7455763.1"/>
    </source>
</evidence>
<dbReference type="Pfam" id="PF07992">
    <property type="entry name" value="Pyr_redox_2"/>
    <property type="match status" value="1"/>
</dbReference>
<keyword evidence="2" id="KW-0285">Flavoprotein</keyword>
<proteinExistence type="predicted"/>
<keyword evidence="4" id="KW-0560">Oxidoreductase</keyword>
<dbReference type="GO" id="GO:0005737">
    <property type="term" value="C:cytoplasm"/>
    <property type="evidence" value="ECO:0007669"/>
    <property type="project" value="TreeGrafter"/>
</dbReference>
<dbReference type="InterPro" id="IPR036188">
    <property type="entry name" value="FAD/NAD-bd_sf"/>
</dbReference>
<evidence type="ECO:0000256" key="1">
    <source>
        <dbReference type="ARBA" id="ARBA00001974"/>
    </source>
</evidence>
<comment type="cofactor">
    <cofactor evidence="1">
        <name>FAD</name>
        <dbReference type="ChEBI" id="CHEBI:57692"/>
    </cofactor>
</comment>
<accession>A0AAP2FYY5</accession>
<dbReference type="EMBL" id="JAGQFT020000001">
    <property type="protein sequence ID" value="MBS7455763.1"/>
    <property type="molecule type" value="Genomic_DNA"/>
</dbReference>
<organism evidence="7 8">
    <name type="scientific">Coralloluteibacterium stylophorae</name>
    <dbReference type="NCBI Taxonomy" id="1776034"/>
    <lineage>
        <taxon>Bacteria</taxon>
        <taxon>Pseudomonadati</taxon>
        <taxon>Pseudomonadota</taxon>
        <taxon>Gammaproteobacteria</taxon>
        <taxon>Lysobacterales</taxon>
        <taxon>Lysobacteraceae</taxon>
        <taxon>Coralloluteibacterium</taxon>
    </lineage>
</organism>
<reference evidence="7 8" key="1">
    <citation type="journal article" date="2021" name="Microbiol. Resour. Announc.">
        <title>Draft Genome Sequence of Coralloluteibacterium stylophorae LMG 29479T.</title>
        <authorList>
            <person name="Karlyshev A.V."/>
            <person name="Kudryashova E.B."/>
            <person name="Ariskina E.V."/>
            <person name="Conroy A.P."/>
            <person name="Abidueva E.Y."/>
        </authorList>
    </citation>
    <scope>NUCLEOTIDE SEQUENCE [LARGE SCALE GENOMIC DNA]</scope>
    <source>
        <strain evidence="7 8">LMG 29479</strain>
    </source>
</reference>
<keyword evidence="8" id="KW-1185">Reference proteome</keyword>
<evidence type="ECO:0000259" key="5">
    <source>
        <dbReference type="Pfam" id="PF07992"/>
    </source>
</evidence>
<dbReference type="RefSeq" id="WP_213173332.1">
    <property type="nucleotide sequence ID" value="NZ_JAGQFT020000001.1"/>
</dbReference>
<dbReference type="PANTHER" id="PTHR43557:SF2">
    <property type="entry name" value="RIESKE DOMAIN-CONTAINING PROTEIN-RELATED"/>
    <property type="match status" value="1"/>
</dbReference>
<feature type="domain" description="Reductase C-terminal" evidence="6">
    <location>
        <begin position="324"/>
        <end position="408"/>
    </location>
</feature>
<dbReference type="PRINTS" id="PR00368">
    <property type="entry name" value="FADPNR"/>
</dbReference>
<dbReference type="Pfam" id="PF14759">
    <property type="entry name" value="Reductase_C"/>
    <property type="match status" value="1"/>
</dbReference>
<dbReference type="InterPro" id="IPR016156">
    <property type="entry name" value="FAD/NAD-linked_Rdtase_dimer_sf"/>
</dbReference>
<dbReference type="InterPro" id="IPR023753">
    <property type="entry name" value="FAD/NAD-binding_dom"/>
</dbReference>